<comment type="caution">
    <text evidence="4">The sequence shown here is derived from an EMBL/GenBank/DDBJ whole genome shotgun (WGS) entry which is preliminary data.</text>
</comment>
<reference evidence="4 5" key="1">
    <citation type="submission" date="2024-06" db="EMBL/GenBank/DDBJ databases">
        <authorList>
            <person name="Kraege A."/>
            <person name="Thomma B."/>
        </authorList>
    </citation>
    <scope>NUCLEOTIDE SEQUENCE [LARGE SCALE GENOMIC DNA]</scope>
</reference>
<dbReference type="NCBIfam" id="TIGR00756">
    <property type="entry name" value="PPR"/>
    <property type="match status" value="5"/>
</dbReference>
<proteinExistence type="predicted"/>
<dbReference type="Proteomes" id="UP001497392">
    <property type="component" value="Unassembled WGS sequence"/>
</dbReference>
<evidence type="ECO:0000313" key="4">
    <source>
        <dbReference type="EMBL" id="CAL5219285.1"/>
    </source>
</evidence>
<keyword evidence="5" id="KW-1185">Reference proteome</keyword>
<dbReference type="PROSITE" id="PS51375">
    <property type="entry name" value="PPR"/>
    <property type="match status" value="8"/>
</dbReference>
<dbReference type="EMBL" id="CAXHTA020000002">
    <property type="protein sequence ID" value="CAL5219285.1"/>
    <property type="molecule type" value="Genomic_DNA"/>
</dbReference>
<feature type="repeat" description="PPR" evidence="2">
    <location>
        <begin position="249"/>
        <end position="283"/>
    </location>
</feature>
<feature type="repeat" description="PPR" evidence="2">
    <location>
        <begin position="284"/>
        <end position="318"/>
    </location>
</feature>
<dbReference type="InterPro" id="IPR002885">
    <property type="entry name" value="PPR_rpt"/>
</dbReference>
<dbReference type="SUPFAM" id="SSF48452">
    <property type="entry name" value="TPR-like"/>
    <property type="match status" value="1"/>
</dbReference>
<feature type="repeat" description="PPR" evidence="2">
    <location>
        <begin position="319"/>
        <end position="353"/>
    </location>
</feature>
<dbReference type="PANTHER" id="PTHR47932:SF44">
    <property type="entry name" value="MIOREX COMPLEX COMPONENT 1"/>
    <property type="match status" value="1"/>
</dbReference>
<dbReference type="PANTHER" id="PTHR47932">
    <property type="entry name" value="ATPASE EXPRESSION PROTEIN 3"/>
    <property type="match status" value="1"/>
</dbReference>
<evidence type="ECO:0000256" key="3">
    <source>
        <dbReference type="SAM" id="MobiDB-lite"/>
    </source>
</evidence>
<protein>
    <submittedName>
        <fullName evidence="4">G1088 protein</fullName>
    </submittedName>
</protein>
<feature type="repeat" description="PPR" evidence="2">
    <location>
        <begin position="214"/>
        <end position="248"/>
    </location>
</feature>
<organism evidence="4 5">
    <name type="scientific">Coccomyxa viridis</name>
    <dbReference type="NCBI Taxonomy" id="1274662"/>
    <lineage>
        <taxon>Eukaryota</taxon>
        <taxon>Viridiplantae</taxon>
        <taxon>Chlorophyta</taxon>
        <taxon>core chlorophytes</taxon>
        <taxon>Trebouxiophyceae</taxon>
        <taxon>Trebouxiophyceae incertae sedis</taxon>
        <taxon>Coccomyxaceae</taxon>
        <taxon>Coccomyxa</taxon>
    </lineage>
</organism>
<feature type="repeat" description="PPR" evidence="2">
    <location>
        <begin position="391"/>
        <end position="425"/>
    </location>
</feature>
<dbReference type="Pfam" id="PF01535">
    <property type="entry name" value="PPR"/>
    <property type="match status" value="6"/>
</dbReference>
<feature type="repeat" description="PPR" evidence="2">
    <location>
        <begin position="536"/>
        <end position="570"/>
    </location>
</feature>
<dbReference type="InterPro" id="IPR011990">
    <property type="entry name" value="TPR-like_helical_dom_sf"/>
</dbReference>
<keyword evidence="1" id="KW-0677">Repeat</keyword>
<dbReference type="Gene3D" id="1.25.40.10">
    <property type="entry name" value="Tetratricopeptide repeat domain"/>
    <property type="match status" value="4"/>
</dbReference>
<evidence type="ECO:0000256" key="1">
    <source>
        <dbReference type="ARBA" id="ARBA00022737"/>
    </source>
</evidence>
<sequence>MSESNGVWTTKDGSASPDYSSDRQWNGRDAWNVHKPLQAPLEDAIRHGNWLEARGLVDKLLSVGTVQDISSLEKLIKGLCTYGQFQTGWRLFKSCVEAYHPLGYSTYQTMIASAFKAHQPHLALEAFRALMASPLRPNVVTWAGVISGLSKQSKRGMPYAQQAYQLWKELESTGLQAGNPSAHAAGMNACVGIGRISEATSILETMNASGLRPDVRAYNTLLKGLAASKDLEAMETLLDDMREGQMSPSVVTYNIVVDAFAKEGRLKEAKACMEEAKRRGLELDVWSYSTLIKGLCQAESTCEAEEVLLAMKAQGVQPNVVVYTTLIDGFVRVGDLESAQRMLQDMQACGLNPNTITFNILLRGICECLDRPVEDALTTLRDMGMAGVVPSTDTFNTLMSACFSRGDPASVPHLFRRLISLGHSPDALSYTSLIAALTRIDRPTDAVLAFEAMQADSRVAIDIAALNAVVDAYARCGRMPEAETCLHEASQRRQQRGLPPPLEAYGALIAGYARRKDADMALSALQDFFELGGQPDAQMFDTVLDVCVRTGRFRRAMQVVRAMEASDKRVDKARIKSVLEDMMRRQGLVGSRIKRQTRNEGLERLKFWLGIPNRYYSEDETEGESESNSEGGQSP</sequence>
<evidence type="ECO:0000313" key="5">
    <source>
        <dbReference type="Proteomes" id="UP001497392"/>
    </source>
</evidence>
<accession>A0ABP1FL03</accession>
<name>A0ABP1FL03_9CHLO</name>
<dbReference type="Pfam" id="PF13041">
    <property type="entry name" value="PPR_2"/>
    <property type="match status" value="2"/>
</dbReference>
<feature type="region of interest" description="Disordered" evidence="3">
    <location>
        <begin position="1"/>
        <end position="23"/>
    </location>
</feature>
<feature type="repeat" description="PPR" evidence="2">
    <location>
        <begin position="179"/>
        <end position="213"/>
    </location>
</feature>
<gene>
    <name evidence="4" type="primary">g1088</name>
    <name evidence="4" type="ORF">VP750_LOCUS944</name>
</gene>
<feature type="repeat" description="PPR" evidence="2">
    <location>
        <begin position="354"/>
        <end position="390"/>
    </location>
</feature>
<evidence type="ECO:0000256" key="2">
    <source>
        <dbReference type="PROSITE-ProRule" id="PRU00708"/>
    </source>
</evidence>